<dbReference type="GO" id="GO:0043161">
    <property type="term" value="P:proteasome-mediated ubiquitin-dependent protein catabolic process"/>
    <property type="evidence" value="ECO:0007669"/>
    <property type="project" value="TreeGrafter"/>
</dbReference>
<feature type="region of interest" description="Disordered" evidence="5">
    <location>
        <begin position="290"/>
        <end position="338"/>
    </location>
</feature>
<evidence type="ECO:0000256" key="4">
    <source>
        <dbReference type="PIRNR" id="PIRNR015947"/>
    </source>
</evidence>
<feature type="compositionally biased region" description="Basic and acidic residues" evidence="5">
    <location>
        <begin position="914"/>
        <end position="932"/>
    </location>
</feature>
<sequence>MKKGAHGVEVAAPQGAVLTSAQGLISLLEEDDDRLRAYALRQLNVVVSDLWFEVSAAIATIEALYEDESFSERNLAALLASKVFYHLGELQESLTYALCAGPLFDVTETSDYVQTIVGKCIDEYMKLREKGEISGEEVQIDARLEAIVQRMFNKCLEDGQLEQAIGIALDSCQLDLLRTVAEHGNFDKKLLTYALGVCKNLIVSRKFREKALRLMVELFKRLDQPDWLVISQCLMYLEEPASVADILTNLLAQDSDSILLAYQIAFDLYENEQPQFLSKVSEYVDKSTGKKTEAEAATPAAAAEDEASAGGDSGAQPMEADTSSAGPGAAASEPAKEAKREAKAEKLLSILEGDAPIKLHLEFLYSNNRTDTTILKNLKASVESRNSVCHSAIILANALMHMGTTVDTFLREHLDWLARATNWAKFSATAGLGVIHRGQLTQGQYLMAPYLPMEGSSGSPFSEGGALYALGLMHCDKGKVIRDFLLQSLRNATSEVVQHGACLGIGLATLGTDDEEVFEDLKNVLYTDSAVAGEAAGIAIGLLAVGTGSDKTEQMLAYAHDTQHEKITRGLALGCALVVYGREESADPLILQLCQDQNPILRYGGMFAIGLAYSGTMSNFAIQKLLHFAVSDVSDDVRRAAVMCLGFVMYSQPEQCPHTVALLSESFNPHVRYGVAMALGIACAGTGMKEAMTILTALSKDAVDFVRQGALIATSMVLLQQPESRVSAFRKNLDKIVSDKHEDVMCKMGAIISVGLIDAGGRNVNIRLRSRNGFPRLLSVVGMAVFTQYWYWYPLSYFMSLPLTPTALIGLNENLDMPKFSVHSKCKPSVFAYPEPVAYANNVVVSKAPTAVLSTTAKAKARAAKKEAKKDQAEGMEVEESASREEQKDAAGGDKKKDDGGKDAQQGGEASGSGKDEAQPKAEASEEVKENPTRVVPAQEKFIHFDSKGRFVPISGDASAGIIMLRDTEPGKDVDVVAISTPVNTALAEDDTEPPPPEPFEYMPNVD</sequence>
<feature type="compositionally biased region" description="Basic and acidic residues" evidence="5">
    <location>
        <begin position="881"/>
        <end position="902"/>
    </location>
</feature>
<keyword evidence="2" id="KW-0677">Repeat</keyword>
<gene>
    <name evidence="8" type="ORF">CLAU1311_LOCUS6536</name>
</gene>
<dbReference type="AlphaFoldDB" id="A0A7S3E3H6"/>
<evidence type="ECO:0000313" key="8">
    <source>
        <dbReference type="EMBL" id="CAE0023592.1"/>
    </source>
</evidence>
<dbReference type="FunFam" id="1.25.10.10:FF:000017">
    <property type="entry name" value="26S proteasome non-ATPase regulatory subunit 1"/>
    <property type="match status" value="1"/>
</dbReference>
<proteinExistence type="inferred from homology"/>
<dbReference type="Pfam" id="PF18004">
    <property type="entry name" value="RPN2_C"/>
    <property type="match status" value="1"/>
</dbReference>
<dbReference type="InterPro" id="IPR002015">
    <property type="entry name" value="Proteasome/cyclosome_rpt"/>
</dbReference>
<dbReference type="Pfam" id="PF21505">
    <property type="entry name" value="RPN2_N"/>
    <property type="match status" value="1"/>
</dbReference>
<feature type="region of interest" description="Disordered" evidence="5">
    <location>
        <begin position="985"/>
        <end position="1007"/>
    </location>
</feature>
<dbReference type="InterPro" id="IPR016642">
    <property type="entry name" value="26S_Psome_Rpn2"/>
</dbReference>
<evidence type="ECO:0000256" key="1">
    <source>
        <dbReference type="ARBA" id="ARBA00006308"/>
    </source>
</evidence>
<dbReference type="PANTHER" id="PTHR10943:SF2">
    <property type="entry name" value="26S PROTEASOME NON-ATPASE REGULATORY SUBUNIT 1"/>
    <property type="match status" value="1"/>
</dbReference>
<evidence type="ECO:0000256" key="3">
    <source>
        <dbReference type="ARBA" id="ARBA00022942"/>
    </source>
</evidence>
<dbReference type="Pfam" id="PF13646">
    <property type="entry name" value="HEAT_2"/>
    <property type="match status" value="1"/>
</dbReference>
<comment type="similarity">
    <text evidence="1 4">Belongs to the proteasome subunit S1 family.</text>
</comment>
<feature type="compositionally biased region" description="Basic and acidic residues" evidence="5">
    <location>
        <begin position="864"/>
        <end position="873"/>
    </location>
</feature>
<keyword evidence="3 4" id="KW-0647">Proteasome</keyword>
<dbReference type="GO" id="GO:0034515">
    <property type="term" value="C:proteasome storage granule"/>
    <property type="evidence" value="ECO:0007669"/>
    <property type="project" value="TreeGrafter"/>
</dbReference>
<evidence type="ECO:0000256" key="5">
    <source>
        <dbReference type="SAM" id="MobiDB-lite"/>
    </source>
</evidence>
<dbReference type="PANTHER" id="PTHR10943">
    <property type="entry name" value="26S PROTEASOME NON-ATPASE REGULATORY SUBUNIT"/>
    <property type="match status" value="1"/>
</dbReference>
<name>A0A7S3E3H6_9CHLO</name>
<dbReference type="GO" id="GO:0030234">
    <property type="term" value="F:enzyme regulator activity"/>
    <property type="evidence" value="ECO:0007669"/>
    <property type="project" value="UniProtKB-UniRule"/>
</dbReference>
<feature type="compositionally biased region" description="Low complexity" evidence="5">
    <location>
        <begin position="323"/>
        <end position="333"/>
    </location>
</feature>
<dbReference type="Pfam" id="PF01851">
    <property type="entry name" value="PC_rep"/>
    <property type="match status" value="1"/>
</dbReference>
<comment type="subunit">
    <text evidence="4">Component of the 19S regulatory particle (RP/PA700) base subcomplex of the 26S proteasome. The 26S proteasome is composed of a core protease (CP), known as the 20S proteasome, capped at one or both ends by the 19S regulatory particle (RP/PA700).</text>
</comment>
<dbReference type="InterPro" id="IPR040623">
    <property type="entry name" value="RPN2_C"/>
</dbReference>
<evidence type="ECO:0000259" key="7">
    <source>
        <dbReference type="Pfam" id="PF21505"/>
    </source>
</evidence>
<dbReference type="GO" id="GO:0008540">
    <property type="term" value="C:proteasome regulatory particle, base subcomplex"/>
    <property type="evidence" value="ECO:0007669"/>
    <property type="project" value="UniProtKB-UniRule"/>
</dbReference>
<feature type="region of interest" description="Disordered" evidence="5">
    <location>
        <begin position="864"/>
        <end position="936"/>
    </location>
</feature>
<dbReference type="PIRSF" id="PIRSF015947">
    <property type="entry name" value="26S_Psome_Rpn2"/>
    <property type="match status" value="1"/>
</dbReference>
<dbReference type="InterPro" id="IPR011989">
    <property type="entry name" value="ARM-like"/>
</dbReference>
<protein>
    <recommendedName>
        <fullName evidence="4">26S proteasome non-ATPase regulatory subunit 1 homolog</fullName>
    </recommendedName>
</protein>
<accession>A0A7S3E3H6</accession>
<feature type="domain" description="26S proteasome regulatory subunit RPN2 C-terminal" evidence="6">
    <location>
        <begin position="806"/>
        <end position="977"/>
    </location>
</feature>
<dbReference type="SUPFAM" id="SSF48371">
    <property type="entry name" value="ARM repeat"/>
    <property type="match status" value="1"/>
</dbReference>
<dbReference type="GO" id="GO:0042176">
    <property type="term" value="P:regulation of protein catabolic process"/>
    <property type="evidence" value="ECO:0007669"/>
    <property type="project" value="UniProtKB-UniRule"/>
</dbReference>
<reference evidence="8" key="1">
    <citation type="submission" date="2021-01" db="EMBL/GenBank/DDBJ databases">
        <authorList>
            <person name="Corre E."/>
            <person name="Pelletier E."/>
            <person name="Niang G."/>
            <person name="Scheremetjew M."/>
            <person name="Finn R."/>
            <person name="Kale V."/>
            <person name="Holt S."/>
            <person name="Cochrane G."/>
            <person name="Meng A."/>
            <person name="Brown T."/>
            <person name="Cohen L."/>
        </authorList>
    </citation>
    <scope>NUCLEOTIDE SEQUENCE</scope>
    <source>
        <strain evidence="8">RCC856</strain>
    </source>
</reference>
<dbReference type="InterPro" id="IPR016024">
    <property type="entry name" value="ARM-type_fold"/>
</dbReference>
<evidence type="ECO:0000259" key="6">
    <source>
        <dbReference type="Pfam" id="PF18004"/>
    </source>
</evidence>
<evidence type="ECO:0000256" key="2">
    <source>
        <dbReference type="ARBA" id="ARBA00022737"/>
    </source>
</evidence>
<dbReference type="Gene3D" id="1.25.10.10">
    <property type="entry name" value="Leucine-rich Repeat Variant"/>
    <property type="match status" value="1"/>
</dbReference>
<feature type="domain" description="26S proteasome non-ATPase regulatory subunit 1/RPN2 N-terminal" evidence="7">
    <location>
        <begin position="19"/>
        <end position="288"/>
    </location>
</feature>
<comment type="function">
    <text evidence="4">Acts as a regulatory subunit of the 26S proteasome which is involved in the ATP-dependent degradation of ubiquitinated proteins.</text>
</comment>
<dbReference type="EMBL" id="HBHU01009992">
    <property type="protein sequence ID" value="CAE0023592.1"/>
    <property type="molecule type" value="Transcribed_RNA"/>
</dbReference>
<dbReference type="InterPro" id="IPR048570">
    <property type="entry name" value="PSMD1_RPN2_N"/>
</dbReference>
<dbReference type="GO" id="GO:0005634">
    <property type="term" value="C:nucleus"/>
    <property type="evidence" value="ECO:0007669"/>
    <property type="project" value="TreeGrafter"/>
</dbReference>
<organism evidence="8">
    <name type="scientific">Chloropicon laureae</name>
    <dbReference type="NCBI Taxonomy" id="464258"/>
    <lineage>
        <taxon>Eukaryota</taxon>
        <taxon>Viridiplantae</taxon>
        <taxon>Chlorophyta</taxon>
        <taxon>Chloropicophyceae</taxon>
        <taxon>Chloropicales</taxon>
        <taxon>Chloropicaceae</taxon>
        <taxon>Chloropicon</taxon>
    </lineage>
</organism>